<dbReference type="GO" id="GO:0070062">
    <property type="term" value="C:extracellular exosome"/>
    <property type="evidence" value="ECO:0007669"/>
    <property type="project" value="TreeGrafter"/>
</dbReference>
<comment type="similarity">
    <text evidence="2">Belongs to the G-protein coupled receptor 3 family.</text>
</comment>
<comment type="subcellular location">
    <subcellularLocation>
        <location evidence="1">Membrane</location>
        <topology evidence="1">Multi-pass membrane protein</topology>
    </subcellularLocation>
</comment>
<evidence type="ECO:0000256" key="2">
    <source>
        <dbReference type="ARBA" id="ARBA00007242"/>
    </source>
</evidence>
<proteinExistence type="inferred from homology"/>
<dbReference type="InterPro" id="IPR051753">
    <property type="entry name" value="RA-inducible_GPCR3"/>
</dbReference>
<evidence type="ECO:0000256" key="5">
    <source>
        <dbReference type="ARBA" id="ARBA00023136"/>
    </source>
</evidence>
<evidence type="ECO:0000256" key="6">
    <source>
        <dbReference type="SAM" id="Phobius"/>
    </source>
</evidence>
<dbReference type="PANTHER" id="PTHR14511:SF15">
    <property type="entry name" value="G-PROTEIN COUPLED RECEPTOR FAMILY C GROUP 5 MEMBER C"/>
    <property type="match status" value="1"/>
</dbReference>
<keyword evidence="9" id="KW-1185">Reference proteome</keyword>
<feature type="transmembrane region" description="Helical" evidence="6">
    <location>
        <begin position="217"/>
        <end position="239"/>
    </location>
</feature>
<feature type="transmembrane region" description="Helical" evidence="6">
    <location>
        <begin position="69"/>
        <end position="89"/>
    </location>
</feature>
<protein>
    <submittedName>
        <fullName evidence="8">G-protein coupled receptor family C group 5 member C</fullName>
    </submittedName>
</protein>
<comment type="caution">
    <text evidence="8">The sequence shown here is derived from an EMBL/GenBank/DDBJ whole genome shotgun (WGS) entry which is preliminary data.</text>
</comment>
<gene>
    <name evidence="8" type="primary">Gprc5c_0</name>
    <name evidence="8" type="ORF">N1851_008546</name>
</gene>
<accession>A0AA47N2C3</accession>
<feature type="domain" description="G-protein coupled receptors family 3 profile" evidence="7">
    <location>
        <begin position="23"/>
        <end position="272"/>
    </location>
</feature>
<feature type="transmembrane region" description="Helical" evidence="6">
    <location>
        <begin position="251"/>
        <end position="270"/>
    </location>
</feature>
<dbReference type="GO" id="GO:0004930">
    <property type="term" value="F:G protein-coupled receptor activity"/>
    <property type="evidence" value="ECO:0007669"/>
    <property type="project" value="InterPro"/>
</dbReference>
<dbReference type="InterPro" id="IPR017978">
    <property type="entry name" value="GPCR_3_C"/>
</dbReference>
<dbReference type="Proteomes" id="UP001174136">
    <property type="component" value="Unassembled WGS sequence"/>
</dbReference>
<keyword evidence="4 6" id="KW-1133">Transmembrane helix</keyword>
<feature type="transmembrane region" description="Helical" evidence="6">
    <location>
        <begin position="137"/>
        <end position="162"/>
    </location>
</feature>
<keyword evidence="3 6" id="KW-0812">Transmembrane</keyword>
<organism evidence="8 9">
    <name type="scientific">Merluccius polli</name>
    <name type="common">Benguela hake</name>
    <name type="synonym">Merluccius cadenati</name>
    <dbReference type="NCBI Taxonomy" id="89951"/>
    <lineage>
        <taxon>Eukaryota</taxon>
        <taxon>Metazoa</taxon>
        <taxon>Chordata</taxon>
        <taxon>Craniata</taxon>
        <taxon>Vertebrata</taxon>
        <taxon>Euteleostomi</taxon>
        <taxon>Actinopterygii</taxon>
        <taxon>Neopterygii</taxon>
        <taxon>Teleostei</taxon>
        <taxon>Neoteleostei</taxon>
        <taxon>Acanthomorphata</taxon>
        <taxon>Zeiogadaria</taxon>
        <taxon>Gadariae</taxon>
        <taxon>Gadiformes</taxon>
        <taxon>Gadoidei</taxon>
        <taxon>Merlucciidae</taxon>
        <taxon>Merluccius</taxon>
    </lineage>
</organism>
<keyword evidence="8" id="KW-0675">Receptor</keyword>
<evidence type="ECO:0000259" key="7">
    <source>
        <dbReference type="Pfam" id="PF00003"/>
    </source>
</evidence>
<feature type="transmembrane region" description="Helical" evidence="6">
    <location>
        <begin position="182"/>
        <end position="205"/>
    </location>
</feature>
<dbReference type="GO" id="GO:0005886">
    <property type="term" value="C:plasma membrane"/>
    <property type="evidence" value="ECO:0007669"/>
    <property type="project" value="TreeGrafter"/>
</dbReference>
<keyword evidence="5 6" id="KW-0472">Membrane</keyword>
<dbReference type="Pfam" id="PF00003">
    <property type="entry name" value="7tm_3"/>
    <property type="match status" value="1"/>
</dbReference>
<evidence type="ECO:0000256" key="1">
    <source>
        <dbReference type="ARBA" id="ARBA00004141"/>
    </source>
</evidence>
<sequence>MSSTTAAPRGCGASVDPLYYNLCDLDAGWGVAVEVIAAAGAMTSFVLFLVLVGSLPFATNRRRKTALPLQAAFLVFTLGLFGLTLAFVAGRDSATCAARRFVFGVLFAGCLACLVMHGWWLWALGRGGGGDAQPGGWVLYAGALALWLVEVIVNTEWLIVTVVRTPLGLAPGLACAVANQDFVMALVYVMCLLLAAVLMAVPSLAHKDKQWHRDGAFILATGLVTGAIWAAWIAMYVYGNGAVGKAGWDDATVAIALVCNAWVFVVLYAVPEVCLLSEAVPGPEEEEEEQPDGDLQVVYMDNKAFAMEEPSADAVQEKTPPEPEKPVPPVHLYNHLRRGVYQPTELALITKGLTYTDFHQNPEIPRPTAPPLNGEDCPPVNGLNKRAFRWRYASTTRSRSSSMILFLAMDALAVEDTVWPSRELRSSPLDNAF</sequence>
<evidence type="ECO:0000313" key="8">
    <source>
        <dbReference type="EMBL" id="KAK0150362.1"/>
    </source>
</evidence>
<dbReference type="EMBL" id="JAOPHQ010001502">
    <property type="protein sequence ID" value="KAK0150362.1"/>
    <property type="molecule type" value="Genomic_DNA"/>
</dbReference>
<evidence type="ECO:0000313" key="9">
    <source>
        <dbReference type="Proteomes" id="UP001174136"/>
    </source>
</evidence>
<dbReference type="AlphaFoldDB" id="A0AA47N2C3"/>
<evidence type="ECO:0000256" key="3">
    <source>
        <dbReference type="ARBA" id="ARBA00022692"/>
    </source>
</evidence>
<dbReference type="PANTHER" id="PTHR14511">
    <property type="entry name" value="G PROTEIN COUPLED RECEPTOR, CLASS C, GROUP 5"/>
    <property type="match status" value="1"/>
</dbReference>
<dbReference type="GO" id="GO:0043235">
    <property type="term" value="C:receptor complex"/>
    <property type="evidence" value="ECO:0007669"/>
    <property type="project" value="TreeGrafter"/>
</dbReference>
<dbReference type="GO" id="GO:0030295">
    <property type="term" value="F:protein kinase activator activity"/>
    <property type="evidence" value="ECO:0007669"/>
    <property type="project" value="TreeGrafter"/>
</dbReference>
<feature type="transmembrane region" description="Helical" evidence="6">
    <location>
        <begin position="35"/>
        <end position="57"/>
    </location>
</feature>
<reference evidence="8" key="1">
    <citation type="journal article" date="2023" name="Front. Mar. Sci.">
        <title>A new Merluccius polli reference genome to investigate the effects of global change in West African waters.</title>
        <authorList>
            <person name="Mateo J.L."/>
            <person name="Blanco-Fernandez C."/>
            <person name="Garcia-Vazquez E."/>
            <person name="Machado-Schiaffino G."/>
        </authorList>
    </citation>
    <scope>NUCLEOTIDE SEQUENCE</scope>
    <source>
        <strain evidence="8">C29</strain>
        <tissue evidence="8">Fin</tissue>
    </source>
</reference>
<evidence type="ECO:0000256" key="4">
    <source>
        <dbReference type="ARBA" id="ARBA00022989"/>
    </source>
</evidence>
<feature type="transmembrane region" description="Helical" evidence="6">
    <location>
        <begin position="101"/>
        <end position="125"/>
    </location>
</feature>
<name>A0AA47N2C3_MERPO</name>